<sequence length="179" mass="19758">MPSMAQLKEAIFGVDPVEVVRGDPQVDLEKVIEHDLLDSPSRDNSFAPSLIPNEEEARLSLEISESQPPMEVEDQATNPPPASHSSPADTEELHFDEEDHSLNNLPVIQVQPSLSDYYRDEPNPEYEPEKKRPIEPITGIPVTVPISHLPVVSAIYPTSLHISSSSHARDINSHSHGHG</sequence>
<name>A0AA39T6P8_ACESA</name>
<gene>
    <name evidence="2" type="ORF">LWI29_020294</name>
</gene>
<feature type="compositionally biased region" description="Basic and acidic residues" evidence="1">
    <location>
        <begin position="117"/>
        <end position="134"/>
    </location>
</feature>
<feature type="compositionally biased region" description="Polar residues" evidence="1">
    <location>
        <begin position="102"/>
        <end position="114"/>
    </location>
</feature>
<organism evidence="2 3">
    <name type="scientific">Acer saccharum</name>
    <name type="common">Sugar maple</name>
    <dbReference type="NCBI Taxonomy" id="4024"/>
    <lineage>
        <taxon>Eukaryota</taxon>
        <taxon>Viridiplantae</taxon>
        <taxon>Streptophyta</taxon>
        <taxon>Embryophyta</taxon>
        <taxon>Tracheophyta</taxon>
        <taxon>Spermatophyta</taxon>
        <taxon>Magnoliopsida</taxon>
        <taxon>eudicotyledons</taxon>
        <taxon>Gunneridae</taxon>
        <taxon>Pentapetalae</taxon>
        <taxon>rosids</taxon>
        <taxon>malvids</taxon>
        <taxon>Sapindales</taxon>
        <taxon>Sapindaceae</taxon>
        <taxon>Hippocastanoideae</taxon>
        <taxon>Acereae</taxon>
        <taxon>Acer</taxon>
    </lineage>
</organism>
<keyword evidence="3" id="KW-1185">Reference proteome</keyword>
<dbReference type="AlphaFoldDB" id="A0AA39T6P8"/>
<evidence type="ECO:0000313" key="2">
    <source>
        <dbReference type="EMBL" id="KAK0600990.1"/>
    </source>
</evidence>
<dbReference type="Proteomes" id="UP001168877">
    <property type="component" value="Unassembled WGS sequence"/>
</dbReference>
<accession>A0AA39T6P8</accession>
<protein>
    <submittedName>
        <fullName evidence="2">Uncharacterized protein</fullName>
    </submittedName>
</protein>
<reference evidence="2" key="1">
    <citation type="journal article" date="2022" name="Plant J.">
        <title>Strategies of tolerance reflected in two North American maple genomes.</title>
        <authorList>
            <person name="McEvoy S.L."/>
            <person name="Sezen U.U."/>
            <person name="Trouern-Trend A."/>
            <person name="McMahon S.M."/>
            <person name="Schaberg P.G."/>
            <person name="Yang J."/>
            <person name="Wegrzyn J.L."/>
            <person name="Swenson N.G."/>
        </authorList>
    </citation>
    <scope>NUCLEOTIDE SEQUENCE</scope>
    <source>
        <strain evidence="2">NS2018</strain>
    </source>
</reference>
<evidence type="ECO:0000313" key="3">
    <source>
        <dbReference type="Proteomes" id="UP001168877"/>
    </source>
</evidence>
<feature type="region of interest" description="Disordered" evidence="1">
    <location>
        <begin position="34"/>
        <end position="134"/>
    </location>
</feature>
<reference evidence="2" key="2">
    <citation type="submission" date="2023-06" db="EMBL/GenBank/DDBJ databases">
        <authorList>
            <person name="Swenson N.G."/>
            <person name="Wegrzyn J.L."/>
            <person name="Mcevoy S.L."/>
        </authorList>
    </citation>
    <scope>NUCLEOTIDE SEQUENCE</scope>
    <source>
        <strain evidence="2">NS2018</strain>
        <tissue evidence="2">Leaf</tissue>
    </source>
</reference>
<dbReference type="EMBL" id="JAUESC010000003">
    <property type="protein sequence ID" value="KAK0600990.1"/>
    <property type="molecule type" value="Genomic_DNA"/>
</dbReference>
<comment type="caution">
    <text evidence="2">The sequence shown here is derived from an EMBL/GenBank/DDBJ whole genome shotgun (WGS) entry which is preliminary data.</text>
</comment>
<proteinExistence type="predicted"/>
<evidence type="ECO:0000256" key="1">
    <source>
        <dbReference type="SAM" id="MobiDB-lite"/>
    </source>
</evidence>